<protein>
    <submittedName>
        <fullName evidence="1">Uncharacterized protein</fullName>
    </submittedName>
</protein>
<accession>A0A0G0MKQ5</accession>
<dbReference type="Proteomes" id="UP000034181">
    <property type="component" value="Unassembled WGS sequence"/>
</dbReference>
<evidence type="ECO:0000313" key="1">
    <source>
        <dbReference type="EMBL" id="KKQ74299.1"/>
    </source>
</evidence>
<dbReference type="AlphaFoldDB" id="A0A0G0MKQ5"/>
<organism evidence="1 2">
    <name type="scientific">Candidatus Woesebacteria bacterium GW2011_GWB1_38_5b</name>
    <dbReference type="NCBI Taxonomy" id="1618569"/>
    <lineage>
        <taxon>Bacteria</taxon>
        <taxon>Candidatus Woeseibacteriota</taxon>
    </lineage>
</organism>
<sequence length="234" mass="26508">MGFATLGWDLFPTIEDTRKSRVVETSIMDWAEFMTRNLYPSEAKPNSQNPEVYQRIMARNAEEVSKRRVNNVVLLTLLSGGEETELFGQTFAPELGFTGDTHWSKKRIPDEIFQEGLDKYRDFISNPSGFPELQGLSNTDKVLRFLEVTSSFVPENVKTQITQRIGSMPEADQAKVVEALTFSLALHCEEMDRELALLNKHSQNSNSYIANVAKFAKDYLEAKPRLDKSSSETA</sequence>
<reference evidence="1 2" key="1">
    <citation type="journal article" date="2015" name="Nature">
        <title>rRNA introns, odd ribosomes, and small enigmatic genomes across a large radiation of phyla.</title>
        <authorList>
            <person name="Brown C.T."/>
            <person name="Hug L.A."/>
            <person name="Thomas B.C."/>
            <person name="Sharon I."/>
            <person name="Castelle C.J."/>
            <person name="Singh A."/>
            <person name="Wilkins M.J."/>
            <person name="Williams K.H."/>
            <person name="Banfield J.F."/>
        </authorList>
    </citation>
    <scope>NUCLEOTIDE SEQUENCE [LARGE SCALE GENOMIC DNA]</scope>
</reference>
<dbReference type="EMBL" id="LBUZ01000035">
    <property type="protein sequence ID" value="KKQ74299.1"/>
    <property type="molecule type" value="Genomic_DNA"/>
</dbReference>
<proteinExistence type="predicted"/>
<evidence type="ECO:0000313" key="2">
    <source>
        <dbReference type="Proteomes" id="UP000034181"/>
    </source>
</evidence>
<gene>
    <name evidence="1" type="ORF">US96_C0035G0003</name>
</gene>
<name>A0A0G0MKQ5_9BACT</name>
<comment type="caution">
    <text evidence="1">The sequence shown here is derived from an EMBL/GenBank/DDBJ whole genome shotgun (WGS) entry which is preliminary data.</text>
</comment>